<dbReference type="EMBL" id="JAINUF010000001">
    <property type="protein sequence ID" value="KAJ8379282.1"/>
    <property type="molecule type" value="Genomic_DNA"/>
</dbReference>
<evidence type="ECO:0000256" key="1">
    <source>
        <dbReference type="ARBA" id="ARBA00022737"/>
    </source>
</evidence>
<keyword evidence="1" id="KW-0677">Repeat</keyword>
<dbReference type="PANTHER" id="PTHR44324">
    <property type="entry name" value="WD40 REPEAT DOMAIN 95"/>
    <property type="match status" value="1"/>
</dbReference>
<organism evidence="3 4">
    <name type="scientific">Synaphobranchus kaupii</name>
    <name type="common">Kaup's arrowtooth eel</name>
    <dbReference type="NCBI Taxonomy" id="118154"/>
    <lineage>
        <taxon>Eukaryota</taxon>
        <taxon>Metazoa</taxon>
        <taxon>Chordata</taxon>
        <taxon>Craniata</taxon>
        <taxon>Vertebrata</taxon>
        <taxon>Euteleostomi</taxon>
        <taxon>Actinopterygii</taxon>
        <taxon>Neopterygii</taxon>
        <taxon>Teleostei</taxon>
        <taxon>Anguilliformes</taxon>
        <taxon>Synaphobranchidae</taxon>
        <taxon>Synaphobranchus</taxon>
    </lineage>
</organism>
<dbReference type="SUPFAM" id="SSF50978">
    <property type="entry name" value="WD40 repeat-like"/>
    <property type="match status" value="1"/>
</dbReference>
<dbReference type="InterPro" id="IPR051242">
    <property type="entry name" value="WD-EF-hand_domain"/>
</dbReference>
<evidence type="ECO:0000256" key="2">
    <source>
        <dbReference type="SAM" id="MobiDB-lite"/>
    </source>
</evidence>
<comment type="caution">
    <text evidence="3">The sequence shown here is derived from an EMBL/GenBank/DDBJ whole genome shotgun (WGS) entry which is preliminary data.</text>
</comment>
<dbReference type="AlphaFoldDB" id="A0A9Q1G8B5"/>
<accession>A0A9Q1G8B5</accession>
<dbReference type="OrthoDB" id="5980302at2759"/>
<dbReference type="PANTHER" id="PTHR44324:SF4">
    <property type="entry name" value="WD40 REPEAT DOMAIN 95"/>
    <property type="match status" value="1"/>
</dbReference>
<dbReference type="InterPro" id="IPR036322">
    <property type="entry name" value="WD40_repeat_dom_sf"/>
</dbReference>
<gene>
    <name evidence="3" type="ORF">SKAU_G00000600</name>
</gene>
<evidence type="ECO:0000313" key="3">
    <source>
        <dbReference type="EMBL" id="KAJ8379282.1"/>
    </source>
</evidence>
<dbReference type="Proteomes" id="UP001152622">
    <property type="component" value="Chromosome 1"/>
</dbReference>
<reference evidence="3" key="1">
    <citation type="journal article" date="2023" name="Science">
        <title>Genome structures resolve the early diversification of teleost fishes.</title>
        <authorList>
            <person name="Parey E."/>
            <person name="Louis A."/>
            <person name="Montfort J."/>
            <person name="Bouchez O."/>
            <person name="Roques C."/>
            <person name="Iampietro C."/>
            <person name="Lluch J."/>
            <person name="Castinel A."/>
            <person name="Donnadieu C."/>
            <person name="Desvignes T."/>
            <person name="Floi Bucao C."/>
            <person name="Jouanno E."/>
            <person name="Wen M."/>
            <person name="Mejri S."/>
            <person name="Dirks R."/>
            <person name="Jansen H."/>
            <person name="Henkel C."/>
            <person name="Chen W.J."/>
            <person name="Zahm M."/>
            <person name="Cabau C."/>
            <person name="Klopp C."/>
            <person name="Thompson A.W."/>
            <person name="Robinson-Rechavi M."/>
            <person name="Braasch I."/>
            <person name="Lecointre G."/>
            <person name="Bobe J."/>
            <person name="Postlethwait J.H."/>
            <person name="Berthelot C."/>
            <person name="Roest Crollius H."/>
            <person name="Guiguen Y."/>
        </authorList>
    </citation>
    <scope>NUCLEOTIDE SEQUENCE</scope>
    <source>
        <strain evidence="3">WJC10195</strain>
    </source>
</reference>
<evidence type="ECO:0000313" key="4">
    <source>
        <dbReference type="Proteomes" id="UP001152622"/>
    </source>
</evidence>
<sequence>MMMNEVMKEQETELLTSWQCHLRRIIHLEYVENLDLVITASLDCNVHVWTVSGSYIGTFGQVRWRVEDPSTFPMELPADLKRLGVVQTKELDKEEPCSNSCKPHGFCNSWGSCNSCTSSGSCSRQLESKILGQAYKPKVTHLRLPSHLDLPSSSSCHEVTRNSKFLPCSPLLPVPVVSMPDTLKKQQKSQEHSDALSKQKHRMKPCPPKQQPKDNGHA</sequence>
<feature type="compositionally biased region" description="Basic and acidic residues" evidence="2">
    <location>
        <begin position="182"/>
        <end position="197"/>
    </location>
</feature>
<feature type="region of interest" description="Disordered" evidence="2">
    <location>
        <begin position="181"/>
        <end position="218"/>
    </location>
</feature>
<proteinExistence type="predicted"/>
<protein>
    <submittedName>
        <fullName evidence="3">Uncharacterized protein</fullName>
    </submittedName>
</protein>
<name>A0A9Q1G8B5_SYNKA</name>
<keyword evidence="4" id="KW-1185">Reference proteome</keyword>